<evidence type="ECO:0000256" key="2">
    <source>
        <dbReference type="ARBA" id="ARBA00024035"/>
    </source>
</evidence>
<evidence type="ECO:0000259" key="3">
    <source>
        <dbReference type="Pfam" id="PF01887"/>
    </source>
</evidence>
<evidence type="ECO:0000259" key="4">
    <source>
        <dbReference type="Pfam" id="PF20257"/>
    </source>
</evidence>
<keyword evidence="1" id="KW-0949">S-adenosyl-L-methionine</keyword>
<dbReference type="EMBL" id="MAGO01000006">
    <property type="protein sequence ID" value="OCC15225.1"/>
    <property type="molecule type" value="Genomic_DNA"/>
</dbReference>
<proteinExistence type="inferred from homology"/>
<reference evidence="5 6" key="1">
    <citation type="submission" date="2016-06" db="EMBL/GenBank/DDBJ databases">
        <title>Respiratory ammonification of nitrate coupled to the oxidation of elemental sulfur in deep-sea autotrophic thermophilic bacteria.</title>
        <authorList>
            <person name="Slobodkina G.B."/>
            <person name="Mardanov A.V."/>
            <person name="Ravin N.V."/>
            <person name="Frolova A.A."/>
            <person name="Viryasiv M.B."/>
            <person name="Chernyh N.A."/>
            <person name="Bonch-Osmolovskaya E.A."/>
            <person name="Slobodkin A.I."/>
        </authorList>
    </citation>
    <scope>NUCLEOTIDE SEQUENCE [LARGE SCALE GENOMIC DNA]</scope>
    <source>
        <strain evidence="5 6">S69</strain>
    </source>
</reference>
<comment type="caution">
    <text evidence="5">The sequence shown here is derived from an EMBL/GenBank/DDBJ whole genome shotgun (WGS) entry which is preliminary data.</text>
</comment>
<feature type="domain" description="S-adenosyl-l-methionine hydroxide adenosyltransferase N-terminal" evidence="3">
    <location>
        <begin position="2"/>
        <end position="146"/>
    </location>
</feature>
<evidence type="ECO:0000256" key="1">
    <source>
        <dbReference type="ARBA" id="ARBA00022691"/>
    </source>
</evidence>
<dbReference type="InterPro" id="IPR023228">
    <property type="entry name" value="SAM_OH_AdoTrfase_N_sf"/>
</dbReference>
<keyword evidence="6" id="KW-1185">Reference proteome</keyword>
<dbReference type="RefSeq" id="WP_067617976.1">
    <property type="nucleotide sequence ID" value="NZ_MAGO01000006.1"/>
</dbReference>
<evidence type="ECO:0008006" key="7">
    <source>
        <dbReference type="Google" id="ProtNLM"/>
    </source>
</evidence>
<dbReference type="OrthoDB" id="9792195at2"/>
<dbReference type="InterPro" id="IPR023227">
    <property type="entry name" value="SAM_OH_AdoTrfase_C_sf"/>
</dbReference>
<gene>
    <name evidence="5" type="ORF">DBT_1348</name>
</gene>
<evidence type="ECO:0000313" key="6">
    <source>
        <dbReference type="Proteomes" id="UP000093080"/>
    </source>
</evidence>
<dbReference type="SUPFAM" id="SSF101852">
    <property type="entry name" value="Bacterial fluorinating enzyme, C-terminal domain"/>
    <property type="match status" value="1"/>
</dbReference>
<dbReference type="Gene3D" id="3.40.50.10790">
    <property type="entry name" value="S-adenosyl-l-methionine hydroxide adenosyltransferase, N-terminal"/>
    <property type="match status" value="1"/>
</dbReference>
<organism evidence="5 6">
    <name type="scientific">Dissulfuribacter thermophilus</name>
    <dbReference type="NCBI Taxonomy" id="1156395"/>
    <lineage>
        <taxon>Bacteria</taxon>
        <taxon>Pseudomonadati</taxon>
        <taxon>Thermodesulfobacteriota</taxon>
        <taxon>Dissulfuribacteria</taxon>
        <taxon>Dissulfuribacterales</taxon>
        <taxon>Dissulfuribacteraceae</taxon>
        <taxon>Dissulfuribacter</taxon>
    </lineage>
</organism>
<protein>
    <recommendedName>
        <fullName evidence="7">Adenosyl-chloride synthase</fullName>
    </recommendedName>
</protein>
<dbReference type="PATRIC" id="fig|1156395.6.peg.1361"/>
<evidence type="ECO:0000313" key="5">
    <source>
        <dbReference type="EMBL" id="OCC15225.1"/>
    </source>
</evidence>
<dbReference type="Pfam" id="PF01887">
    <property type="entry name" value="SAM_HAT_N"/>
    <property type="match status" value="1"/>
</dbReference>
<dbReference type="PANTHER" id="PTHR35092">
    <property type="entry name" value="CHLORINASE MJ1651"/>
    <property type="match status" value="1"/>
</dbReference>
<dbReference type="InterPro" id="IPR002747">
    <property type="entry name" value="SAM_OH_AdoTrfase"/>
</dbReference>
<accession>A0A1B9F5Z1</accession>
<feature type="domain" description="S-adenosyl-l-methionine hydroxide adenosyltransferase C-terminal" evidence="4">
    <location>
        <begin position="169"/>
        <end position="255"/>
    </location>
</feature>
<dbReference type="InterPro" id="IPR046469">
    <property type="entry name" value="SAM_HAT_N"/>
</dbReference>
<dbReference type="Pfam" id="PF20257">
    <property type="entry name" value="SAM_HAT_C"/>
    <property type="match status" value="1"/>
</dbReference>
<dbReference type="Gene3D" id="2.40.30.90">
    <property type="entry name" value="Bacterial fluorinating enzyme like"/>
    <property type="match status" value="1"/>
</dbReference>
<dbReference type="SUPFAM" id="SSF102522">
    <property type="entry name" value="Bacterial fluorinating enzyme, N-terminal domain"/>
    <property type="match status" value="1"/>
</dbReference>
<dbReference type="PANTHER" id="PTHR35092:SF1">
    <property type="entry name" value="CHLORINASE MJ1651"/>
    <property type="match status" value="1"/>
</dbReference>
<dbReference type="Proteomes" id="UP000093080">
    <property type="component" value="Unassembled WGS sequence"/>
</dbReference>
<name>A0A1B9F5Z1_9BACT</name>
<dbReference type="STRING" id="1156395.DBT_1348"/>
<dbReference type="InterPro" id="IPR046470">
    <property type="entry name" value="SAM_HAT_C"/>
</dbReference>
<dbReference type="AlphaFoldDB" id="A0A1B9F5Z1"/>
<dbReference type="PIRSF" id="PIRSF006779">
    <property type="entry name" value="UCP006779"/>
    <property type="match status" value="1"/>
</dbReference>
<comment type="similarity">
    <text evidence="2">Belongs to the SAM hydrolase / SAM-dependent halogenase family.</text>
</comment>
<sequence>MIAFLSDFGHADPYVGIVKGVIHSIVNDTHVIDLTHEIEPGNIFQASFVLGISYKYFPKGTIFLCVVDPGVGSNRRGIVGAGGGYFFVGPDNGIFSHVSNELDLKFFEIKNKNLFLPEVSVTFHGRDVFGPVAAHLEKGVPLEDIGPGVEDITILNIPKPIKRGDSIQGEILYFDRFGNAITNIPLDLFDGSGKQDVKSLCVSVKGHKFPVVDCYESGKGKGVFGILGSHGFLELSVYLGSVRSKLEINRGDKVEVKSVECFRSVEF</sequence>